<dbReference type="Pfam" id="PF13639">
    <property type="entry name" value="zf-RING_2"/>
    <property type="match status" value="1"/>
</dbReference>
<keyword evidence="1" id="KW-0862">Zinc</keyword>
<feature type="region of interest" description="Disordered" evidence="2">
    <location>
        <begin position="38"/>
        <end position="94"/>
    </location>
</feature>
<keyword evidence="3" id="KW-0472">Membrane</keyword>
<sequence>MAVTSGEPTRENHNDQYPLLMERDDGHANEEHIIDIQRGGEASSSGSSDFEFSGGRHYHDGRVMNNTQLPPSGSSPASPSQANPRSSSFTRRSEGIGRRNWSPFNSGFWIMTESIFTLSLIVASITVLCLSRDEHPRAPLFSWVVGYTAGCFVSLPILYWRFLHRNESTDHSAGQSSSASPRANSAPDQSSYMTTSLSRSSELEVDHNTSVPAFEGPTPGRFGRIMDHFKMALDCFFVVWFIVGTVWIFGGHATAAEAPNLYRLCIVYLTFSCIGYAMPFILCAMVCCCLPCIISVLGIREELNQVRGATDESISALPTYKFKVQREGSCTGDPNDEEGGGGVVAAGTENERAISGEDAICCICLTRYMDDDELRELPCTHFFHAECVDRWLKINATCPLCKFEICEREEITTTPAETQPANET</sequence>
<evidence type="ECO:0000259" key="4">
    <source>
        <dbReference type="PROSITE" id="PS50089"/>
    </source>
</evidence>
<name>A0A7C9ER17_OPUST</name>
<keyword evidence="1" id="KW-0863">Zinc-finger</keyword>
<dbReference type="InterPro" id="IPR001841">
    <property type="entry name" value="Znf_RING"/>
</dbReference>
<feature type="transmembrane region" description="Helical" evidence="3">
    <location>
        <begin position="108"/>
        <end position="128"/>
    </location>
</feature>
<dbReference type="PANTHER" id="PTHR46225">
    <property type="entry name" value="C3H4 TYPE ZINC FINGER PROTEIN"/>
    <property type="match status" value="1"/>
</dbReference>
<dbReference type="EMBL" id="GISG01238887">
    <property type="protein sequence ID" value="MBA4668248.1"/>
    <property type="molecule type" value="Transcribed_RNA"/>
</dbReference>
<reference evidence="5" key="2">
    <citation type="submission" date="2020-07" db="EMBL/GenBank/DDBJ databases">
        <authorList>
            <person name="Vera ALvarez R."/>
            <person name="Arias-Moreno D.M."/>
            <person name="Jimenez-Jacinto V."/>
            <person name="Jimenez-Bremont J.F."/>
            <person name="Swaminathan K."/>
            <person name="Moose S.P."/>
            <person name="Guerrero-Gonzalez M.L."/>
            <person name="Marino-Ramirez L."/>
            <person name="Landsman D."/>
            <person name="Rodriguez-Kessler M."/>
            <person name="Delgado-Sanchez P."/>
        </authorList>
    </citation>
    <scope>NUCLEOTIDE SEQUENCE</scope>
    <source>
        <tissue evidence="5">Cladode</tissue>
    </source>
</reference>
<keyword evidence="1" id="KW-0479">Metal-binding</keyword>
<dbReference type="SMART" id="SM00184">
    <property type="entry name" value="RING"/>
    <property type="match status" value="1"/>
</dbReference>
<evidence type="ECO:0000256" key="1">
    <source>
        <dbReference type="PROSITE-ProRule" id="PRU00175"/>
    </source>
</evidence>
<feature type="region of interest" description="Disordered" evidence="2">
    <location>
        <begin position="171"/>
        <end position="193"/>
    </location>
</feature>
<dbReference type="PROSITE" id="PS50089">
    <property type="entry name" value="ZF_RING_2"/>
    <property type="match status" value="1"/>
</dbReference>
<dbReference type="SUPFAM" id="SSF57850">
    <property type="entry name" value="RING/U-box"/>
    <property type="match status" value="1"/>
</dbReference>
<dbReference type="GO" id="GO:0008270">
    <property type="term" value="F:zinc ion binding"/>
    <property type="evidence" value="ECO:0007669"/>
    <property type="project" value="UniProtKB-KW"/>
</dbReference>
<feature type="transmembrane region" description="Helical" evidence="3">
    <location>
        <begin position="231"/>
        <end position="249"/>
    </location>
</feature>
<feature type="domain" description="RING-type" evidence="4">
    <location>
        <begin position="361"/>
        <end position="402"/>
    </location>
</feature>
<dbReference type="Gene3D" id="3.30.40.10">
    <property type="entry name" value="Zinc/RING finger domain, C3HC4 (zinc finger)"/>
    <property type="match status" value="1"/>
</dbReference>
<proteinExistence type="predicted"/>
<keyword evidence="3" id="KW-1133">Transmembrane helix</keyword>
<feature type="compositionally biased region" description="Low complexity" evidence="2">
    <location>
        <begin position="70"/>
        <end position="88"/>
    </location>
</feature>
<dbReference type="InterPro" id="IPR013083">
    <property type="entry name" value="Znf_RING/FYVE/PHD"/>
</dbReference>
<reference evidence="5" key="1">
    <citation type="journal article" date="2013" name="J. Plant Res.">
        <title>Effect of fungi and light on seed germination of three Opuntia species from semiarid lands of central Mexico.</title>
        <authorList>
            <person name="Delgado-Sanchez P."/>
            <person name="Jimenez-Bremont J.F."/>
            <person name="Guerrero-Gonzalez Mde L."/>
            <person name="Flores J."/>
        </authorList>
    </citation>
    <scope>NUCLEOTIDE SEQUENCE</scope>
    <source>
        <tissue evidence="5">Cladode</tissue>
    </source>
</reference>
<feature type="compositionally biased region" description="Low complexity" evidence="2">
    <location>
        <begin position="176"/>
        <end position="193"/>
    </location>
</feature>
<accession>A0A7C9ER17</accession>
<dbReference type="AlphaFoldDB" id="A0A7C9ER17"/>
<evidence type="ECO:0000313" key="5">
    <source>
        <dbReference type="EMBL" id="MBA4668248.1"/>
    </source>
</evidence>
<organism evidence="5">
    <name type="scientific">Opuntia streptacantha</name>
    <name type="common">Prickly pear cactus</name>
    <name type="synonym">Opuntia cardona</name>
    <dbReference type="NCBI Taxonomy" id="393608"/>
    <lineage>
        <taxon>Eukaryota</taxon>
        <taxon>Viridiplantae</taxon>
        <taxon>Streptophyta</taxon>
        <taxon>Embryophyta</taxon>
        <taxon>Tracheophyta</taxon>
        <taxon>Spermatophyta</taxon>
        <taxon>Magnoliopsida</taxon>
        <taxon>eudicotyledons</taxon>
        <taxon>Gunneridae</taxon>
        <taxon>Pentapetalae</taxon>
        <taxon>Caryophyllales</taxon>
        <taxon>Cactineae</taxon>
        <taxon>Cactaceae</taxon>
        <taxon>Opuntioideae</taxon>
        <taxon>Opuntia</taxon>
    </lineage>
</organism>
<feature type="compositionally biased region" description="Low complexity" evidence="2">
    <location>
        <begin position="39"/>
        <end position="55"/>
    </location>
</feature>
<protein>
    <recommendedName>
        <fullName evidence="4">RING-type domain-containing protein</fullName>
    </recommendedName>
</protein>
<feature type="transmembrane region" description="Helical" evidence="3">
    <location>
        <begin position="140"/>
        <end position="160"/>
    </location>
</feature>
<evidence type="ECO:0000256" key="3">
    <source>
        <dbReference type="SAM" id="Phobius"/>
    </source>
</evidence>
<evidence type="ECO:0000256" key="2">
    <source>
        <dbReference type="SAM" id="MobiDB-lite"/>
    </source>
</evidence>
<keyword evidence="3" id="KW-0812">Transmembrane</keyword>
<feature type="transmembrane region" description="Helical" evidence="3">
    <location>
        <begin position="261"/>
        <end position="294"/>
    </location>
</feature>
<dbReference type="PANTHER" id="PTHR46225:SF2">
    <property type="entry name" value="C3H4 TYPE ZINC FINGER PROTEIN"/>
    <property type="match status" value="1"/>
</dbReference>